<evidence type="ECO:0000313" key="8">
    <source>
        <dbReference type="Proteomes" id="UP001057868"/>
    </source>
</evidence>
<feature type="transmembrane region" description="Helical" evidence="6">
    <location>
        <begin position="360"/>
        <end position="379"/>
    </location>
</feature>
<dbReference type="GO" id="GO:0005886">
    <property type="term" value="C:plasma membrane"/>
    <property type="evidence" value="ECO:0007669"/>
    <property type="project" value="UniProtKB-SubCell"/>
</dbReference>
<feature type="transmembrane region" description="Helical" evidence="6">
    <location>
        <begin position="241"/>
        <end position="261"/>
    </location>
</feature>
<dbReference type="InterPro" id="IPR002797">
    <property type="entry name" value="Polysacc_synth"/>
</dbReference>
<feature type="transmembrane region" description="Helical" evidence="6">
    <location>
        <begin position="415"/>
        <end position="435"/>
    </location>
</feature>
<evidence type="ECO:0000313" key="7">
    <source>
        <dbReference type="EMBL" id="GKU27232.1"/>
    </source>
</evidence>
<feature type="transmembrane region" description="Helical" evidence="6">
    <location>
        <begin position="281"/>
        <end position="304"/>
    </location>
</feature>
<feature type="transmembrane region" description="Helical" evidence="6">
    <location>
        <begin position="137"/>
        <end position="157"/>
    </location>
</feature>
<proteinExistence type="predicted"/>
<gene>
    <name evidence="7" type="ORF">CFOLD11_40590</name>
</gene>
<reference evidence="7" key="1">
    <citation type="journal article" date="2023" name="Int. J. Syst. Evol. Microbiol.">
        <title>&lt;i&gt;Clostridium folliculivorans&lt;/i&gt; sp. nov., isolated from soil samples of an organic paddy in Japan.</title>
        <authorList>
            <person name="Tazawa J."/>
            <person name="Kobayashi H."/>
            <person name="Tanizawa Y."/>
            <person name="Uchino A."/>
            <person name="Tanaka F."/>
            <person name="Urashima Y."/>
            <person name="Miura S."/>
            <person name="Sakamoto M."/>
            <person name="Ohkuma M."/>
            <person name="Tohno M."/>
        </authorList>
    </citation>
    <scope>NUCLEOTIDE SEQUENCE</scope>
    <source>
        <strain evidence="7">D1-1</strain>
    </source>
</reference>
<sequence>MIKWFEKFNLKNKSLLKNVIISITVKGLAIVVGLLMMPIYVKYFKEQSVLGVWLTIISILNWIFTFDLGIGNGLRNLLVKSISNNNKENIKKYISSAYVGIISVSAIILVGIIIIILNINLNSILKISSELISRRSLTIAIIVLIVGVLLQFILKLINSILFALQKAAVPSIIVLISNVMLMCYMLVVPFGTVEKNFLSIAIAYTITTNVPLLIATMLIFKNDLKDCKPSFKYFEKSYAKEVIRLGGMFLWLQIMTLVISNTNNVLISYYINSKEVVSYQVYYKFFSLASTFFLIALIPTWSAVTDAMSKNQFQWIISLRKKMYRFLAIAFIVELIVLISSNFVINIWMGNKFVINDYRYHIAIALFDFITIWSAINANIANGLNKLKIEVIWLTVGAVINIPLAYFFTRIEPSWLSIVIANILSILPYCIFETISTTRFLNKAKN</sequence>
<dbReference type="RefSeq" id="WP_261854101.1">
    <property type="nucleotide sequence ID" value="NZ_BQXY01000010.1"/>
</dbReference>
<feature type="transmembrane region" description="Helical" evidence="6">
    <location>
        <begin position="169"/>
        <end position="191"/>
    </location>
</feature>
<accession>A0A9W5Y614</accession>
<dbReference type="PANTHER" id="PTHR30250:SF11">
    <property type="entry name" value="O-ANTIGEN TRANSPORTER-RELATED"/>
    <property type="match status" value="1"/>
</dbReference>
<evidence type="ECO:0000256" key="2">
    <source>
        <dbReference type="ARBA" id="ARBA00022475"/>
    </source>
</evidence>
<name>A0A9W5Y614_9CLOT</name>
<feature type="transmembrane region" description="Helical" evidence="6">
    <location>
        <begin position="324"/>
        <end position="348"/>
    </location>
</feature>
<evidence type="ECO:0000256" key="1">
    <source>
        <dbReference type="ARBA" id="ARBA00004651"/>
    </source>
</evidence>
<dbReference type="Proteomes" id="UP001057868">
    <property type="component" value="Unassembled WGS sequence"/>
</dbReference>
<evidence type="ECO:0000256" key="4">
    <source>
        <dbReference type="ARBA" id="ARBA00022989"/>
    </source>
</evidence>
<organism evidence="7 8">
    <name type="scientific">Clostridium folliculivorans</name>
    <dbReference type="NCBI Taxonomy" id="2886038"/>
    <lineage>
        <taxon>Bacteria</taxon>
        <taxon>Bacillati</taxon>
        <taxon>Bacillota</taxon>
        <taxon>Clostridia</taxon>
        <taxon>Eubacteriales</taxon>
        <taxon>Clostridiaceae</taxon>
        <taxon>Clostridium</taxon>
    </lineage>
</organism>
<dbReference type="Pfam" id="PF01943">
    <property type="entry name" value="Polysacc_synt"/>
    <property type="match status" value="1"/>
</dbReference>
<evidence type="ECO:0000256" key="6">
    <source>
        <dbReference type="SAM" id="Phobius"/>
    </source>
</evidence>
<evidence type="ECO:0000256" key="5">
    <source>
        <dbReference type="ARBA" id="ARBA00023136"/>
    </source>
</evidence>
<keyword evidence="3 6" id="KW-0812">Transmembrane</keyword>
<keyword evidence="2" id="KW-1003">Cell membrane</keyword>
<feature type="transmembrane region" description="Helical" evidence="6">
    <location>
        <begin position="52"/>
        <end position="74"/>
    </location>
</feature>
<keyword evidence="4 6" id="KW-1133">Transmembrane helix</keyword>
<keyword evidence="8" id="KW-1185">Reference proteome</keyword>
<feature type="transmembrane region" description="Helical" evidence="6">
    <location>
        <begin position="197"/>
        <end position="220"/>
    </location>
</feature>
<dbReference type="AlphaFoldDB" id="A0A9W5Y614"/>
<dbReference type="InterPro" id="IPR050833">
    <property type="entry name" value="Poly_Biosynth_Transport"/>
</dbReference>
<feature type="transmembrane region" description="Helical" evidence="6">
    <location>
        <begin position="95"/>
        <end position="117"/>
    </location>
</feature>
<protein>
    <submittedName>
        <fullName evidence="7">O-antigen export protein</fullName>
    </submittedName>
</protein>
<evidence type="ECO:0000256" key="3">
    <source>
        <dbReference type="ARBA" id="ARBA00022692"/>
    </source>
</evidence>
<keyword evidence="5 6" id="KW-0472">Membrane</keyword>
<comment type="caution">
    <text evidence="7">The sequence shown here is derived from an EMBL/GenBank/DDBJ whole genome shotgun (WGS) entry which is preliminary data.</text>
</comment>
<feature type="transmembrane region" description="Helical" evidence="6">
    <location>
        <begin position="391"/>
        <end position="409"/>
    </location>
</feature>
<comment type="subcellular location">
    <subcellularLocation>
        <location evidence="1">Cell membrane</location>
        <topology evidence="1">Multi-pass membrane protein</topology>
    </subcellularLocation>
</comment>
<dbReference type="EMBL" id="BQXY01000010">
    <property type="protein sequence ID" value="GKU27232.1"/>
    <property type="molecule type" value="Genomic_DNA"/>
</dbReference>
<dbReference type="PANTHER" id="PTHR30250">
    <property type="entry name" value="PST FAMILY PREDICTED COLANIC ACID TRANSPORTER"/>
    <property type="match status" value="1"/>
</dbReference>
<feature type="transmembrane region" description="Helical" evidence="6">
    <location>
        <begin position="20"/>
        <end position="40"/>
    </location>
</feature>